<keyword evidence="1" id="KW-1133">Transmembrane helix</keyword>
<keyword evidence="1" id="KW-0472">Membrane</keyword>
<organism evidence="2 3">
    <name type="scientific">Blastopirellula marina</name>
    <dbReference type="NCBI Taxonomy" id="124"/>
    <lineage>
        <taxon>Bacteria</taxon>
        <taxon>Pseudomonadati</taxon>
        <taxon>Planctomycetota</taxon>
        <taxon>Planctomycetia</taxon>
        <taxon>Pirellulales</taxon>
        <taxon>Pirellulaceae</taxon>
        <taxon>Blastopirellula</taxon>
    </lineage>
</organism>
<feature type="transmembrane region" description="Helical" evidence="1">
    <location>
        <begin position="7"/>
        <end position="28"/>
    </location>
</feature>
<sequence>MQTVSAWFRTGVTLAIIALPALVLPALWEKAIWFYRLSEDLETNNIHASCRWADYWTDFVELRLVVSGVFVLMVVASVWVRRPGVAEGICSLAIFLSSGAIACFALGFVMAIPCF</sequence>
<protein>
    <submittedName>
        <fullName evidence="2">Uncharacterized protein</fullName>
    </submittedName>
</protein>
<feature type="transmembrane region" description="Helical" evidence="1">
    <location>
        <begin position="62"/>
        <end position="80"/>
    </location>
</feature>
<gene>
    <name evidence="2" type="ORF">C5Y83_06925</name>
</gene>
<dbReference type="EMBL" id="PUHY01000005">
    <property type="protein sequence ID" value="PQO37673.1"/>
    <property type="molecule type" value="Genomic_DNA"/>
</dbReference>
<keyword evidence="1" id="KW-0812">Transmembrane</keyword>
<evidence type="ECO:0000313" key="3">
    <source>
        <dbReference type="Proteomes" id="UP000238322"/>
    </source>
</evidence>
<evidence type="ECO:0000256" key="1">
    <source>
        <dbReference type="SAM" id="Phobius"/>
    </source>
</evidence>
<comment type="caution">
    <text evidence="2">The sequence shown here is derived from an EMBL/GenBank/DDBJ whole genome shotgun (WGS) entry which is preliminary data.</text>
</comment>
<accession>A0A2S8FZR6</accession>
<proteinExistence type="predicted"/>
<dbReference type="Proteomes" id="UP000238322">
    <property type="component" value="Unassembled WGS sequence"/>
</dbReference>
<reference evidence="2 3" key="1">
    <citation type="submission" date="2018-02" db="EMBL/GenBank/DDBJ databases">
        <title>Comparative genomes isolates from brazilian mangrove.</title>
        <authorList>
            <person name="Araujo J.E."/>
            <person name="Taketani R.G."/>
            <person name="Silva M.C.P."/>
            <person name="Loureco M.V."/>
            <person name="Andreote F.D."/>
        </authorList>
    </citation>
    <scope>NUCLEOTIDE SEQUENCE [LARGE SCALE GENOMIC DNA]</scope>
    <source>
        <strain evidence="2 3">Hex-1 MGV</strain>
    </source>
</reference>
<dbReference type="RefSeq" id="WP_105328922.1">
    <property type="nucleotide sequence ID" value="NZ_PUHY01000005.1"/>
</dbReference>
<evidence type="ECO:0000313" key="2">
    <source>
        <dbReference type="EMBL" id="PQO37673.1"/>
    </source>
</evidence>
<dbReference type="AlphaFoldDB" id="A0A2S8FZR6"/>
<name>A0A2S8FZR6_9BACT</name>
<feature type="transmembrane region" description="Helical" evidence="1">
    <location>
        <begin position="92"/>
        <end position="112"/>
    </location>
</feature>